<dbReference type="PANTHER" id="PTHR43790:SF4">
    <property type="entry name" value="GUANOSINE IMPORT ATP-BINDING PROTEIN NUPO"/>
    <property type="match status" value="1"/>
</dbReference>
<dbReference type="PROSITE" id="PS50893">
    <property type="entry name" value="ABC_TRANSPORTER_2"/>
    <property type="match status" value="2"/>
</dbReference>
<dbReference type="PROSITE" id="PS00211">
    <property type="entry name" value="ABC_TRANSPORTER_1"/>
    <property type="match status" value="1"/>
</dbReference>
<keyword evidence="2 4" id="KW-0067">ATP-binding</keyword>
<dbReference type="GO" id="GO:0005524">
    <property type="term" value="F:ATP binding"/>
    <property type="evidence" value="ECO:0007669"/>
    <property type="project" value="UniProtKB-KW"/>
</dbReference>
<reference evidence="4" key="1">
    <citation type="submission" date="2019-08" db="EMBL/GenBank/DDBJ databases">
        <authorList>
            <person name="Kucharzyk K."/>
            <person name="Murdoch R.W."/>
            <person name="Higgins S."/>
            <person name="Loffler F."/>
        </authorList>
    </citation>
    <scope>NUCLEOTIDE SEQUENCE</scope>
</reference>
<dbReference type="PANTHER" id="PTHR43790">
    <property type="entry name" value="CARBOHYDRATE TRANSPORT ATP-BINDING PROTEIN MG119-RELATED"/>
    <property type="match status" value="1"/>
</dbReference>
<dbReference type="EC" id="3.6.3.17" evidence="4"/>
<organism evidence="4">
    <name type="scientific">bioreactor metagenome</name>
    <dbReference type="NCBI Taxonomy" id="1076179"/>
    <lineage>
        <taxon>unclassified sequences</taxon>
        <taxon>metagenomes</taxon>
        <taxon>ecological metagenomes</taxon>
    </lineage>
</organism>
<evidence type="ECO:0000256" key="2">
    <source>
        <dbReference type="ARBA" id="ARBA00022840"/>
    </source>
</evidence>
<dbReference type="SUPFAM" id="SSF52540">
    <property type="entry name" value="P-loop containing nucleoside triphosphate hydrolases"/>
    <property type="match status" value="2"/>
</dbReference>
<accession>A0A645AM10</accession>
<evidence type="ECO:0000313" key="4">
    <source>
        <dbReference type="EMBL" id="MPM53768.1"/>
    </source>
</evidence>
<dbReference type="Gene3D" id="3.40.50.300">
    <property type="entry name" value="P-loop containing nucleotide triphosphate hydrolases"/>
    <property type="match status" value="2"/>
</dbReference>
<dbReference type="CDD" id="cd03215">
    <property type="entry name" value="ABC_Carb_Monos_II"/>
    <property type="match status" value="1"/>
</dbReference>
<dbReference type="InterPro" id="IPR017871">
    <property type="entry name" value="ABC_transporter-like_CS"/>
</dbReference>
<feature type="domain" description="ABC transporter" evidence="3">
    <location>
        <begin position="1"/>
        <end position="192"/>
    </location>
</feature>
<name>A0A645AM10_9ZZZZ</name>
<proteinExistence type="predicted"/>
<sequence length="452" mass="49609">MRILYGLYQADSGDILVNENKVRIASPSDAILNGIGMVTQHFTLVPTLTVTENILLSEKKGVFLNVEKNQKFIIETSEKFGLPIRPQMLVKHLSVGEKQRVEIFKALFRNANVLILDEPTAVLIPQEIDQLMETLQKLKQQDFSVIFISHKLNEVMAICDRISVLRDGNMIGTVNKSDITQKDLACMMVGRETFGVKKDSEEIKSPSAVLKVENLCANDKKGLPALKDVSFEIHKGQILGLAGVSGNGQSELSQVLCGILKAKSGSITFEDKDLTHASPAEVVAAGVGRIPEERNTSVVGEMTVAENLVMEHMSEFTRKGMLNQEAIQDYAKKMIADFNIKAKPGDKIRTLSGGNMQKALLARVLSRDPHAIIVSQPTRGLDVGATEYIRQKLIEQARKGAAILLISEDLDEILALSDQIAIIYEGQIMDILPCKDAKIEHIGLLMAGSKPA</sequence>
<evidence type="ECO:0000259" key="3">
    <source>
        <dbReference type="PROSITE" id="PS50893"/>
    </source>
</evidence>
<comment type="caution">
    <text evidence="4">The sequence shown here is derived from an EMBL/GenBank/DDBJ whole genome shotgun (WGS) entry which is preliminary data.</text>
</comment>
<evidence type="ECO:0000256" key="1">
    <source>
        <dbReference type="ARBA" id="ARBA00022741"/>
    </source>
</evidence>
<dbReference type="CDD" id="cd03216">
    <property type="entry name" value="ABC_Carb_Monos_I"/>
    <property type="match status" value="1"/>
</dbReference>
<keyword evidence="4" id="KW-0378">Hydrolase</keyword>
<gene>
    <name evidence="4" type="primary">mglA_46</name>
    <name evidence="4" type="ORF">SDC9_100537</name>
</gene>
<dbReference type="AlphaFoldDB" id="A0A645AM10"/>
<dbReference type="GO" id="GO:0016887">
    <property type="term" value="F:ATP hydrolysis activity"/>
    <property type="evidence" value="ECO:0007669"/>
    <property type="project" value="InterPro"/>
</dbReference>
<protein>
    <submittedName>
        <fullName evidence="4">Galactose/methyl galactoside import ATP-binding protein MglA</fullName>
        <ecNumber evidence="4">3.6.3.17</ecNumber>
    </submittedName>
</protein>
<keyword evidence="1" id="KW-0547">Nucleotide-binding</keyword>
<dbReference type="InterPro" id="IPR003439">
    <property type="entry name" value="ABC_transporter-like_ATP-bd"/>
</dbReference>
<dbReference type="EMBL" id="VSSQ01014490">
    <property type="protein sequence ID" value="MPM53768.1"/>
    <property type="molecule type" value="Genomic_DNA"/>
</dbReference>
<dbReference type="InterPro" id="IPR027417">
    <property type="entry name" value="P-loop_NTPase"/>
</dbReference>
<dbReference type="Pfam" id="PF00005">
    <property type="entry name" value="ABC_tran"/>
    <property type="match status" value="2"/>
</dbReference>
<dbReference type="InterPro" id="IPR050107">
    <property type="entry name" value="ABC_carbohydrate_import_ATPase"/>
</dbReference>
<feature type="domain" description="ABC transporter" evidence="3">
    <location>
        <begin position="210"/>
        <end position="450"/>
    </location>
</feature>